<dbReference type="InterPro" id="IPR001909">
    <property type="entry name" value="KRAB"/>
</dbReference>
<dbReference type="PROSITE" id="PS50805">
    <property type="entry name" value="KRAB"/>
    <property type="match status" value="1"/>
</dbReference>
<dbReference type="InterPro" id="IPR013087">
    <property type="entry name" value="Znf_C2H2_type"/>
</dbReference>
<dbReference type="Pfam" id="PF01352">
    <property type="entry name" value="KRAB"/>
    <property type="match status" value="1"/>
</dbReference>
<protein>
    <recommendedName>
        <fullName evidence="16">Zinc finger protein 658</fullName>
    </recommendedName>
</protein>
<dbReference type="InterPro" id="IPR036051">
    <property type="entry name" value="KRAB_dom_sf"/>
</dbReference>
<dbReference type="GO" id="GO:0000977">
    <property type="term" value="F:RNA polymerase II transcription regulatory region sequence-specific DNA binding"/>
    <property type="evidence" value="ECO:0007669"/>
    <property type="project" value="TreeGrafter"/>
</dbReference>
<dbReference type="SUPFAM" id="SSF57667">
    <property type="entry name" value="beta-beta-alpha zinc fingers"/>
    <property type="match status" value="5"/>
</dbReference>
<evidence type="ECO:0000256" key="9">
    <source>
        <dbReference type="ARBA" id="ARBA00023163"/>
    </source>
</evidence>
<dbReference type="GO" id="GO:0008270">
    <property type="term" value="F:zinc ion binding"/>
    <property type="evidence" value="ECO:0007669"/>
    <property type="project" value="UniProtKB-KW"/>
</dbReference>
<dbReference type="PANTHER" id="PTHR24381">
    <property type="entry name" value="ZINC FINGER PROTEIN"/>
    <property type="match status" value="1"/>
</dbReference>
<feature type="domain" description="C2H2-type" evidence="12">
    <location>
        <begin position="346"/>
        <end position="373"/>
    </location>
</feature>
<keyword evidence="4" id="KW-0677">Repeat</keyword>
<feature type="domain" description="C2H2-type" evidence="12">
    <location>
        <begin position="516"/>
        <end position="543"/>
    </location>
</feature>
<keyword evidence="7" id="KW-0805">Transcription regulation</keyword>
<reference evidence="14 15" key="1">
    <citation type="journal article" date="2010" name="Nature">
        <title>The sequence and de novo assembly of the giant panda genome.</title>
        <authorList>
            <person name="Li R."/>
            <person name="Fan W."/>
            <person name="Tian G."/>
            <person name="Zhu H."/>
            <person name="He L."/>
            <person name="Cai J."/>
            <person name="Huang Q."/>
            <person name="Cai Q."/>
            <person name="Li B."/>
            <person name="Bai Y."/>
            <person name="Zhang Z."/>
            <person name="Zhang Y."/>
            <person name="Wang W."/>
            <person name="Li J."/>
            <person name="Wei F."/>
            <person name="Li H."/>
            <person name="Jian M."/>
            <person name="Li J."/>
            <person name="Zhang Z."/>
            <person name="Nielsen R."/>
            <person name="Li D."/>
            <person name="Gu W."/>
            <person name="Yang Z."/>
            <person name="Xuan Z."/>
            <person name="Ryder O.A."/>
            <person name="Leung F.C."/>
            <person name="Zhou Y."/>
            <person name="Cao J."/>
            <person name="Sun X."/>
            <person name="Fu Y."/>
            <person name="Fang X."/>
            <person name="Guo X."/>
            <person name="Wang B."/>
            <person name="Hou R."/>
            <person name="Shen F."/>
            <person name="Mu B."/>
            <person name="Ni P."/>
            <person name="Lin R."/>
            <person name="Qian W."/>
            <person name="Wang G."/>
            <person name="Yu C."/>
            <person name="Nie W."/>
            <person name="Wang J."/>
            <person name="Wu Z."/>
            <person name="Liang H."/>
            <person name="Min J."/>
            <person name="Wu Q."/>
            <person name="Cheng S."/>
            <person name="Ruan J."/>
            <person name="Wang M."/>
            <person name="Shi Z."/>
            <person name="Wen M."/>
            <person name="Liu B."/>
            <person name="Ren X."/>
            <person name="Zheng H."/>
            <person name="Dong D."/>
            <person name="Cook K."/>
            <person name="Shan G."/>
            <person name="Zhang H."/>
            <person name="Kosiol C."/>
            <person name="Xie X."/>
            <person name="Lu Z."/>
            <person name="Zheng H."/>
            <person name="Li Y."/>
            <person name="Steiner C.C."/>
            <person name="Lam T.T."/>
            <person name="Lin S."/>
            <person name="Zhang Q."/>
            <person name="Li G."/>
            <person name="Tian J."/>
            <person name="Gong T."/>
            <person name="Liu H."/>
            <person name="Zhang D."/>
            <person name="Fang L."/>
            <person name="Ye C."/>
            <person name="Zhang J."/>
            <person name="Hu W."/>
            <person name="Xu A."/>
            <person name="Ren Y."/>
            <person name="Zhang G."/>
            <person name="Bruford M.W."/>
            <person name="Li Q."/>
            <person name="Ma L."/>
            <person name="Guo Y."/>
            <person name="An N."/>
            <person name="Hu Y."/>
            <person name="Zheng Y."/>
            <person name="Shi Y."/>
            <person name="Li Z."/>
            <person name="Liu Q."/>
            <person name="Chen Y."/>
            <person name="Zhao J."/>
            <person name="Qu N."/>
            <person name="Zhao S."/>
            <person name="Tian F."/>
            <person name="Wang X."/>
            <person name="Wang H."/>
            <person name="Xu L."/>
            <person name="Liu X."/>
            <person name="Vinar T."/>
            <person name="Wang Y."/>
            <person name="Lam T.W."/>
            <person name="Yiu S.M."/>
            <person name="Liu S."/>
            <person name="Zhang H."/>
            <person name="Li D."/>
            <person name="Huang Y."/>
            <person name="Wang X."/>
            <person name="Yang G."/>
            <person name="Jiang Z."/>
            <person name="Wang J."/>
            <person name="Qin N."/>
            <person name="Li L."/>
            <person name="Li J."/>
            <person name="Bolund L."/>
            <person name="Kristiansen K."/>
            <person name="Wong G.K."/>
            <person name="Olson M."/>
            <person name="Zhang X."/>
            <person name="Li S."/>
            <person name="Yang H."/>
            <person name="Wang J."/>
            <person name="Wang J."/>
        </authorList>
    </citation>
    <scope>NUCLEOTIDE SEQUENCE [LARGE SCALE GENOMIC DNA]</scope>
</reference>
<dbReference type="FunFam" id="3.30.160.60:FF:003795">
    <property type="match status" value="1"/>
</dbReference>
<evidence type="ECO:0008006" key="16">
    <source>
        <dbReference type="Google" id="ProtNLM"/>
    </source>
</evidence>
<evidence type="ECO:0000256" key="8">
    <source>
        <dbReference type="ARBA" id="ARBA00023125"/>
    </source>
</evidence>
<dbReference type="GO" id="GO:0005634">
    <property type="term" value="C:nucleus"/>
    <property type="evidence" value="ECO:0007669"/>
    <property type="project" value="UniProtKB-SubCell"/>
</dbReference>
<dbReference type="SMART" id="SM00349">
    <property type="entry name" value="KRAB"/>
    <property type="match status" value="1"/>
</dbReference>
<sequence>LEWQKLTRQETTNGSMSFEDVIVEFTQDEWQYVSPAQRTLYRDVMLENYSHLISVGYCTTKPEMIFKLEQGEKPWSLEEEFLNQTYPDYKTLKRNEEKQEKPLWQVIFTDNKTLSKEGQKVLKKPFTVDITPNSSGKMPCKCDSCRMNLPVISELIICDGNYSRKKAGYMNVCKKLQLDIKHEKVHTGEKSYSYNKNMKPLSNEKDHQKLQSFLKSFECNEFGKVLHDTTLCVIGEESYKDDEFRKNCDKATLFNYMRTGTREKCFDLNECGKSYDKTTTVKYNKVHMAMTNSEYNESGNNFSRILSLTQSQRTVKEQGAFASNKCDENLSQNLIVCQRTHKEELYQCDKYGRSFHQNSALSVHQQCETGEKSFECNECRKSFYQKDCRESFYSSSHPIHYPGTDMRVSLYECNKCGKTLLHQRTHAGMKLCQSNMHGKTFSKMVHLKEHQRIHTGEKSYKCIQCGKTFSKTSHLRAHQRIHTGEKPYKCIECGKTFSHKTHLSAHQRIHTGEKPYECNRCGKTFADNSTLRAHQRIHTGEKPYECNECGRSFAHISVLRAHQRIHTGEKPYECNDCGRSFAHNSALRAHQRIHTGEKPYECSDCDKTFAHNSALRVHQRIHTGEKPYECS</sequence>
<organism evidence="14 15">
    <name type="scientific">Ailuropoda melanoleuca</name>
    <name type="common">Giant panda</name>
    <dbReference type="NCBI Taxonomy" id="9646"/>
    <lineage>
        <taxon>Eukaryota</taxon>
        <taxon>Metazoa</taxon>
        <taxon>Chordata</taxon>
        <taxon>Craniata</taxon>
        <taxon>Vertebrata</taxon>
        <taxon>Euteleostomi</taxon>
        <taxon>Mammalia</taxon>
        <taxon>Eutheria</taxon>
        <taxon>Laurasiatheria</taxon>
        <taxon>Carnivora</taxon>
        <taxon>Caniformia</taxon>
        <taxon>Ursidae</taxon>
        <taxon>Ailuropoda</taxon>
    </lineage>
</organism>
<feature type="domain" description="C2H2-type" evidence="12">
    <location>
        <begin position="460"/>
        <end position="487"/>
    </location>
</feature>
<dbReference type="SMART" id="SM00355">
    <property type="entry name" value="ZnF_C2H2"/>
    <property type="match status" value="8"/>
</dbReference>
<dbReference type="FunFam" id="3.30.160.60:FF:000060">
    <property type="entry name" value="zinc finger protein 436"/>
    <property type="match status" value="1"/>
</dbReference>
<evidence type="ECO:0000256" key="4">
    <source>
        <dbReference type="ARBA" id="ARBA00022737"/>
    </source>
</evidence>
<dbReference type="PANTHER" id="PTHR24381:SF366">
    <property type="entry name" value="ZINC FINGER PROTEIN 383"/>
    <property type="match status" value="1"/>
</dbReference>
<feature type="domain" description="C2H2-type" evidence="12">
    <location>
        <begin position="572"/>
        <end position="599"/>
    </location>
</feature>
<dbReference type="FunFam" id="3.30.160.60:FF:002090">
    <property type="entry name" value="Zinc finger protein 473"/>
    <property type="match status" value="1"/>
</dbReference>
<evidence type="ECO:0000259" key="12">
    <source>
        <dbReference type="PROSITE" id="PS50157"/>
    </source>
</evidence>
<feature type="domain" description="C2H2-type" evidence="12">
    <location>
        <begin position="544"/>
        <end position="571"/>
    </location>
</feature>
<dbReference type="Gene3D" id="6.10.140.140">
    <property type="match status" value="1"/>
</dbReference>
<proteinExistence type="inferred from homology"/>
<keyword evidence="9" id="KW-0804">Transcription</keyword>
<dbReference type="CDD" id="cd07765">
    <property type="entry name" value="KRAB_A-box"/>
    <property type="match status" value="1"/>
</dbReference>
<dbReference type="AlphaFoldDB" id="A0A7N5KJY6"/>
<dbReference type="Gene3D" id="3.30.160.60">
    <property type="entry name" value="Classic Zinc Finger"/>
    <property type="match status" value="8"/>
</dbReference>
<evidence type="ECO:0000313" key="14">
    <source>
        <dbReference type="Ensembl" id="ENSAMEP00000039205.1"/>
    </source>
</evidence>
<evidence type="ECO:0000256" key="2">
    <source>
        <dbReference type="ARBA" id="ARBA00006991"/>
    </source>
</evidence>
<evidence type="ECO:0000256" key="6">
    <source>
        <dbReference type="ARBA" id="ARBA00022833"/>
    </source>
</evidence>
<dbReference type="Ensembl" id="ENSAMET00000030767.1">
    <property type="protein sequence ID" value="ENSAMEP00000039205.1"/>
    <property type="gene ID" value="ENSAMEG00000026859.1"/>
</dbReference>
<dbReference type="Pfam" id="PF00096">
    <property type="entry name" value="zf-C2H2"/>
    <property type="match status" value="6"/>
</dbReference>
<keyword evidence="5 11" id="KW-0863">Zinc-finger</keyword>
<feature type="domain" description="C2H2-type" evidence="12">
    <location>
        <begin position="430"/>
        <end position="459"/>
    </location>
</feature>
<comment type="similarity">
    <text evidence="2">Belongs to the krueppel C2H2-type zinc-finger protein family.</text>
</comment>
<reference evidence="14" key="2">
    <citation type="submission" date="2025-08" db="UniProtKB">
        <authorList>
            <consortium name="Ensembl"/>
        </authorList>
    </citation>
    <scope>IDENTIFICATION</scope>
</reference>
<dbReference type="FunFam" id="3.30.160.60:FF:000361">
    <property type="entry name" value="Zinc finger protein 658"/>
    <property type="match status" value="2"/>
</dbReference>
<dbReference type="Proteomes" id="UP000008912">
    <property type="component" value="Unassembled WGS sequence"/>
</dbReference>
<name>A0A7N5KJY6_AILME</name>
<keyword evidence="15" id="KW-1185">Reference proteome</keyword>
<dbReference type="SUPFAM" id="SSF109640">
    <property type="entry name" value="KRAB domain (Kruppel-associated box)"/>
    <property type="match status" value="1"/>
</dbReference>
<feature type="domain" description="C2H2-type" evidence="12">
    <location>
        <begin position="600"/>
        <end position="627"/>
    </location>
</feature>
<dbReference type="FunFam" id="3.30.160.60:FF:002343">
    <property type="entry name" value="Zinc finger protein 33A"/>
    <property type="match status" value="2"/>
</dbReference>
<dbReference type="GO" id="GO:0000981">
    <property type="term" value="F:DNA-binding transcription factor activity, RNA polymerase II-specific"/>
    <property type="evidence" value="ECO:0007669"/>
    <property type="project" value="TreeGrafter"/>
</dbReference>
<dbReference type="GO" id="GO:0045892">
    <property type="term" value="P:negative regulation of DNA-templated transcription"/>
    <property type="evidence" value="ECO:0007669"/>
    <property type="project" value="UniProtKB-ARBA"/>
</dbReference>
<comment type="subcellular location">
    <subcellularLocation>
        <location evidence="1">Nucleus</location>
    </subcellularLocation>
</comment>
<evidence type="ECO:0000256" key="1">
    <source>
        <dbReference type="ARBA" id="ARBA00004123"/>
    </source>
</evidence>
<dbReference type="GeneTree" id="ENSGT00940000153505"/>
<evidence type="ECO:0000256" key="11">
    <source>
        <dbReference type="PROSITE-ProRule" id="PRU00042"/>
    </source>
</evidence>
<dbReference type="PROSITE" id="PS00028">
    <property type="entry name" value="ZINC_FINGER_C2H2_1"/>
    <property type="match status" value="6"/>
</dbReference>
<evidence type="ECO:0000256" key="3">
    <source>
        <dbReference type="ARBA" id="ARBA00022723"/>
    </source>
</evidence>
<accession>A0A7N5KJY6</accession>
<dbReference type="PROSITE" id="PS50157">
    <property type="entry name" value="ZINC_FINGER_C2H2_2"/>
    <property type="match status" value="8"/>
</dbReference>
<feature type="domain" description="KRAB" evidence="13">
    <location>
        <begin position="16"/>
        <end position="87"/>
    </location>
</feature>
<evidence type="ECO:0000259" key="13">
    <source>
        <dbReference type="PROSITE" id="PS50805"/>
    </source>
</evidence>
<keyword evidence="8" id="KW-0238">DNA-binding</keyword>
<evidence type="ECO:0000256" key="10">
    <source>
        <dbReference type="ARBA" id="ARBA00023242"/>
    </source>
</evidence>
<evidence type="ECO:0000313" key="15">
    <source>
        <dbReference type="Proteomes" id="UP000008912"/>
    </source>
</evidence>
<evidence type="ECO:0000256" key="7">
    <source>
        <dbReference type="ARBA" id="ARBA00023015"/>
    </source>
</evidence>
<keyword evidence="6" id="KW-0862">Zinc</keyword>
<reference evidence="14" key="3">
    <citation type="submission" date="2025-09" db="UniProtKB">
        <authorList>
            <consortium name="Ensembl"/>
        </authorList>
    </citation>
    <scope>IDENTIFICATION</scope>
</reference>
<evidence type="ECO:0000256" key="5">
    <source>
        <dbReference type="ARBA" id="ARBA00022771"/>
    </source>
</evidence>
<keyword evidence="3" id="KW-0479">Metal-binding</keyword>
<keyword evidence="10" id="KW-0539">Nucleus</keyword>
<dbReference type="InterPro" id="IPR036236">
    <property type="entry name" value="Znf_C2H2_sf"/>
</dbReference>
<feature type="domain" description="C2H2-type" evidence="12">
    <location>
        <begin position="488"/>
        <end position="515"/>
    </location>
</feature>
<dbReference type="InParanoid" id="A0A7N5KJY6"/>